<name>A0A242K4G2_9ENTE</name>
<comment type="subunit">
    <text evidence="6">Monomer. Associates with the 50S ribosomal subunit.</text>
</comment>
<dbReference type="InterPro" id="IPR030394">
    <property type="entry name" value="G_HFLX_dom"/>
</dbReference>
<organism evidence="10">
    <name type="scientific">Candidatus Enterococcus clewellii</name>
    <dbReference type="NCBI Taxonomy" id="1834193"/>
    <lineage>
        <taxon>Bacteria</taxon>
        <taxon>Bacillati</taxon>
        <taxon>Bacillota</taxon>
        <taxon>Bacilli</taxon>
        <taxon>Lactobacillales</taxon>
        <taxon>Enterococcaceae</taxon>
        <taxon>Enterococcus</taxon>
    </lineage>
</organism>
<dbReference type="CDD" id="cd01878">
    <property type="entry name" value="HflX"/>
    <property type="match status" value="1"/>
</dbReference>
<dbReference type="GO" id="GO:0005525">
    <property type="term" value="F:GTP binding"/>
    <property type="evidence" value="ECO:0007669"/>
    <property type="project" value="UniProtKB-UniRule"/>
</dbReference>
<dbReference type="InterPro" id="IPR027417">
    <property type="entry name" value="P-loop_NTPase"/>
</dbReference>
<reference evidence="11" key="2">
    <citation type="submission" date="2017-05" db="EMBL/GenBank/DDBJ databases">
        <authorList>
            <consortium name="The Broad Institute Genomics Platform"/>
            <consortium name="The Broad Institute Genomic Center for Infectious Diseases"/>
            <person name="Earl A."/>
            <person name="Manson A."/>
            <person name="Schwartman J."/>
            <person name="Gilmore M."/>
            <person name="Abouelleil A."/>
            <person name="Cao P."/>
            <person name="Chapman S."/>
            <person name="Cusick C."/>
            <person name="Shea T."/>
            <person name="Young S."/>
            <person name="Neafsey D."/>
            <person name="Nusbaum C."/>
            <person name="Birren B."/>
        </authorList>
    </citation>
    <scope>NUCLEOTIDE SEQUENCE</scope>
    <source>
        <strain evidence="11">9E7_DIV0242</strain>
    </source>
</reference>
<keyword evidence="4 8" id="KW-0460">Magnesium</keyword>
<dbReference type="Gene3D" id="6.10.250.2860">
    <property type="match status" value="1"/>
</dbReference>
<dbReference type="SUPFAM" id="SSF52540">
    <property type="entry name" value="P-loop containing nucleoside triphosphate hydrolases"/>
    <property type="match status" value="1"/>
</dbReference>
<evidence type="ECO:0000313" key="10">
    <source>
        <dbReference type="EMBL" id="OTP12857.1"/>
    </source>
</evidence>
<feature type="binding site" evidence="7">
    <location>
        <begin position="326"/>
        <end position="329"/>
    </location>
    <ligand>
        <name>GTP</name>
        <dbReference type="ChEBI" id="CHEBI:37565"/>
    </ligand>
</feature>
<evidence type="ECO:0000256" key="4">
    <source>
        <dbReference type="ARBA" id="ARBA00022842"/>
    </source>
</evidence>
<keyword evidence="3 6" id="KW-0547">Nucleotide-binding</keyword>
<feature type="binding site" evidence="7">
    <location>
        <begin position="260"/>
        <end position="263"/>
    </location>
    <ligand>
        <name>GTP</name>
        <dbReference type="ChEBI" id="CHEBI:37565"/>
    </ligand>
</feature>
<reference evidence="10" key="1">
    <citation type="submission" date="2017-05" db="EMBL/GenBank/DDBJ databases">
        <title>The Genome Sequence of Enterococcus sp. 9E7_DIV0242.</title>
        <authorList>
            <consortium name="The Broad Institute Genomics Platform"/>
            <consortium name="The Broad Institute Genomic Center for Infectious Diseases"/>
            <person name="Earl A."/>
            <person name="Manson A."/>
            <person name="Schwartman J."/>
            <person name="Gilmore M."/>
            <person name="Abouelleil A."/>
            <person name="Cao P."/>
            <person name="Chapman S."/>
            <person name="Cusick C."/>
            <person name="Shea T."/>
            <person name="Young S."/>
            <person name="Neafsey D."/>
            <person name="Nusbaum C."/>
            <person name="Birren B."/>
        </authorList>
    </citation>
    <scope>NUCLEOTIDE SEQUENCE [LARGE SCALE GENOMIC DNA]</scope>
    <source>
        <strain evidence="10">9E7_DIV0242</strain>
    </source>
</reference>
<dbReference type="InterPro" id="IPR006073">
    <property type="entry name" value="GTP-bd"/>
</dbReference>
<dbReference type="Pfam" id="PF01926">
    <property type="entry name" value="MMR_HSR1"/>
    <property type="match status" value="1"/>
</dbReference>
<dbReference type="InterPro" id="IPR025121">
    <property type="entry name" value="GTPase_HflX_N"/>
</dbReference>
<dbReference type="PRINTS" id="PR00326">
    <property type="entry name" value="GTP1OBG"/>
</dbReference>
<feature type="binding site" evidence="7">
    <location>
        <begin position="238"/>
        <end position="242"/>
    </location>
    <ligand>
        <name>GTP</name>
        <dbReference type="ChEBI" id="CHEBI:37565"/>
    </ligand>
</feature>
<dbReference type="InterPro" id="IPR016496">
    <property type="entry name" value="GTPase_HflX"/>
</dbReference>
<gene>
    <name evidence="6" type="primary">hflX</name>
    <name evidence="11" type="ORF">A5888_001483</name>
    <name evidence="10" type="ORF">A5888_003438</name>
</gene>
<dbReference type="PANTHER" id="PTHR10229:SF0">
    <property type="entry name" value="GTP-BINDING PROTEIN 6-RELATED"/>
    <property type="match status" value="1"/>
</dbReference>
<evidence type="ECO:0000259" key="9">
    <source>
        <dbReference type="PROSITE" id="PS51705"/>
    </source>
</evidence>
<dbReference type="Proteomes" id="UP000195141">
    <property type="component" value="Chromosome"/>
</dbReference>
<dbReference type="InterPro" id="IPR032305">
    <property type="entry name" value="GTP-bd_M"/>
</dbReference>
<feature type="binding site" evidence="8">
    <location>
        <position position="220"/>
    </location>
    <ligand>
        <name>Mg(2+)</name>
        <dbReference type="ChEBI" id="CHEBI:18420"/>
    </ligand>
</feature>
<keyword evidence="5 6" id="KW-0342">GTP-binding</keyword>
<feature type="binding site" evidence="7">
    <location>
        <begin position="213"/>
        <end position="220"/>
    </location>
    <ligand>
        <name>GTP</name>
        <dbReference type="ChEBI" id="CHEBI:37565"/>
    </ligand>
</feature>
<dbReference type="AlphaFoldDB" id="A0A242K4G2"/>
<dbReference type="PROSITE" id="PS51705">
    <property type="entry name" value="G_HFLX"/>
    <property type="match status" value="1"/>
</dbReference>
<dbReference type="GO" id="GO:0003924">
    <property type="term" value="F:GTPase activity"/>
    <property type="evidence" value="ECO:0007669"/>
    <property type="project" value="UniProtKB-UniRule"/>
</dbReference>
<keyword evidence="12" id="KW-1185">Reference proteome</keyword>
<dbReference type="Gene3D" id="3.40.50.300">
    <property type="entry name" value="P-loop containing nucleotide triphosphate hydrolases"/>
    <property type="match status" value="1"/>
</dbReference>
<accession>A0A242K4G2</accession>
<dbReference type="GO" id="GO:0005737">
    <property type="term" value="C:cytoplasm"/>
    <property type="evidence" value="ECO:0007669"/>
    <property type="project" value="UniProtKB-SubCell"/>
</dbReference>
<dbReference type="GO" id="GO:0046872">
    <property type="term" value="F:metal ion binding"/>
    <property type="evidence" value="ECO:0007669"/>
    <property type="project" value="UniProtKB-KW"/>
</dbReference>
<dbReference type="GO" id="GO:0043022">
    <property type="term" value="F:ribosome binding"/>
    <property type="evidence" value="ECO:0007669"/>
    <property type="project" value="TreeGrafter"/>
</dbReference>
<dbReference type="Pfam" id="PF16360">
    <property type="entry name" value="GTP-bdg_M"/>
    <property type="match status" value="1"/>
</dbReference>
<comment type="cofactor">
    <cofactor evidence="8">
        <name>Mg(2+)</name>
        <dbReference type="ChEBI" id="CHEBI:18420"/>
    </cofactor>
</comment>
<protein>
    <recommendedName>
        <fullName evidence="6">GTPase HflX</fullName>
    </recommendedName>
    <alternativeName>
        <fullName evidence="6">GTP-binding protein HflX</fullName>
    </alternativeName>
</protein>
<dbReference type="FunFam" id="3.40.50.11060:FF:000001">
    <property type="entry name" value="GTPase HflX"/>
    <property type="match status" value="1"/>
</dbReference>
<dbReference type="InterPro" id="IPR042108">
    <property type="entry name" value="GTPase_HflX_N_sf"/>
</dbReference>
<evidence type="ECO:0000256" key="8">
    <source>
        <dbReference type="PIRSR" id="PIRSR006809-2"/>
    </source>
</evidence>
<dbReference type="PANTHER" id="PTHR10229">
    <property type="entry name" value="GTP-BINDING PROTEIN HFLX"/>
    <property type="match status" value="1"/>
</dbReference>
<evidence type="ECO:0000256" key="6">
    <source>
        <dbReference type="HAMAP-Rule" id="MF_00900"/>
    </source>
</evidence>
<dbReference type="Pfam" id="PF13167">
    <property type="entry name" value="GTP-bdg_N"/>
    <property type="match status" value="1"/>
</dbReference>
<dbReference type="PIRSF" id="PIRSF006809">
    <property type="entry name" value="GTP-binding_hflX_prd"/>
    <property type="match status" value="1"/>
</dbReference>
<dbReference type="EMBL" id="CP147247">
    <property type="protein sequence ID" value="WYJ89758.1"/>
    <property type="molecule type" value="Genomic_DNA"/>
</dbReference>
<feature type="binding site" evidence="8">
    <location>
        <position position="240"/>
    </location>
    <ligand>
        <name>Mg(2+)</name>
        <dbReference type="ChEBI" id="CHEBI:18420"/>
    </ligand>
</feature>
<feature type="binding site" evidence="7">
    <location>
        <begin position="347"/>
        <end position="349"/>
    </location>
    <ligand>
        <name>GTP</name>
        <dbReference type="ChEBI" id="CHEBI:37565"/>
    </ligand>
</feature>
<sequence length="423" mass="47898">MVGAIGKDKDMANEKEKVIVVGVETEENSAQFEDSMKELKNLTETAQGEVVFSLTQKRPRVDRQTLIGKGKLQELIDFADAYEADVIIFNHEMTPRQNQLVCEALGIRVIDRVQLILDIFALRARSREGKLQVELAQLNYLLPRLIGQGKHLSRLGGGIGTRGPGETKLESDRRHIRNKITVIKRELKEVAAHRERSRQKRQTADIFQIGLVGYTNAGKSTIINLLTAAKTYSEDQLFATLDPLTKKWQMPNGMVVTITDTVGFIQDLPTQLIEAFQSTLEESREMDLLLHVVDASASNRLQHEQTVTALMEELDFGTIPVLTVYNKKDLIDKDEFTPTLFPNVLVSAKESQDKEILISRIREKMMELLSPYELTLGADQGQALSELKRQTIVLSEEFLEAENSYQVRGFAKNESKWVRRTEE</sequence>
<reference evidence="11" key="3">
    <citation type="submission" date="2024-03" db="EMBL/GenBank/DDBJ databases">
        <title>The Genome Sequence of Enterococcus sp. DIV0242b.</title>
        <authorList>
            <consortium name="The Broad Institute Genomics Platform"/>
            <consortium name="The Broad Institute Microbial Omics Core"/>
            <consortium name="The Broad Institute Genomic Center for Infectious Diseases"/>
            <person name="Earl A."/>
            <person name="Manson A."/>
            <person name="Gilmore M."/>
            <person name="Schwartman J."/>
            <person name="Shea T."/>
            <person name="Abouelleil A."/>
            <person name="Cao P."/>
            <person name="Chapman S."/>
            <person name="Cusick C."/>
            <person name="Young S."/>
            <person name="Neafsey D."/>
            <person name="Nusbaum C."/>
            <person name="Birren B."/>
        </authorList>
    </citation>
    <scope>NUCLEOTIDE SEQUENCE</scope>
    <source>
        <strain evidence="11">9E7_DIV0242</strain>
    </source>
</reference>
<proteinExistence type="inferred from homology"/>
<evidence type="ECO:0000256" key="5">
    <source>
        <dbReference type="ARBA" id="ARBA00023134"/>
    </source>
</evidence>
<comment type="function">
    <text evidence="6">GTPase that associates with the 50S ribosomal subunit and may have a role during protein synthesis or ribosome biogenesis.</text>
</comment>
<comment type="subcellular location">
    <subcellularLocation>
        <location evidence="6">Cytoplasm</location>
    </subcellularLocation>
    <text evidence="6">May associate with membranes.</text>
</comment>
<dbReference type="Gene3D" id="3.40.50.11060">
    <property type="entry name" value="GTPase HflX, N-terminal domain"/>
    <property type="match status" value="1"/>
</dbReference>
<dbReference type="HAMAP" id="MF_00900">
    <property type="entry name" value="GTPase_HflX"/>
    <property type="match status" value="1"/>
</dbReference>
<feature type="domain" description="Hflx-type G" evidence="9">
    <location>
        <begin position="207"/>
        <end position="369"/>
    </location>
</feature>
<comment type="similarity">
    <text evidence="6">Belongs to the TRAFAC class OBG-HflX-like GTPase superfamily. HflX GTPase family.</text>
</comment>
<dbReference type="NCBIfam" id="TIGR03156">
    <property type="entry name" value="GTP_HflX"/>
    <property type="match status" value="1"/>
</dbReference>
<dbReference type="EMBL" id="NGMM01000006">
    <property type="protein sequence ID" value="OTP12857.1"/>
    <property type="molecule type" value="Genomic_DNA"/>
</dbReference>
<evidence type="ECO:0000256" key="2">
    <source>
        <dbReference type="ARBA" id="ARBA00022723"/>
    </source>
</evidence>
<evidence type="ECO:0000313" key="12">
    <source>
        <dbReference type="Proteomes" id="UP000195141"/>
    </source>
</evidence>
<keyword evidence="2 8" id="KW-0479">Metal-binding</keyword>
<keyword evidence="1 6" id="KW-0963">Cytoplasm</keyword>
<evidence type="ECO:0000256" key="3">
    <source>
        <dbReference type="ARBA" id="ARBA00022741"/>
    </source>
</evidence>
<evidence type="ECO:0000256" key="1">
    <source>
        <dbReference type="ARBA" id="ARBA00022490"/>
    </source>
</evidence>
<evidence type="ECO:0000256" key="7">
    <source>
        <dbReference type="PIRSR" id="PIRSR006809-1"/>
    </source>
</evidence>
<evidence type="ECO:0000313" key="11">
    <source>
        <dbReference type="EMBL" id="WYJ89758.1"/>
    </source>
</evidence>